<reference evidence="1 2" key="1">
    <citation type="submission" date="2024-09" db="EMBL/GenBank/DDBJ databases">
        <title>Rethinking Asexuality: The Enigmatic Case of Functional Sexual Genes in Lepraria (Stereocaulaceae).</title>
        <authorList>
            <person name="Doellman M."/>
            <person name="Sun Y."/>
            <person name="Barcenas-Pena A."/>
            <person name="Lumbsch H.T."/>
            <person name="Grewe F."/>
        </authorList>
    </citation>
    <scope>NUCLEOTIDE SEQUENCE [LARGE SCALE GENOMIC DNA]</scope>
    <source>
        <strain evidence="1 2">Grewe 0041</strain>
    </source>
</reference>
<gene>
    <name evidence="1" type="ORF">ABVK25_011546</name>
</gene>
<sequence length="255" mass="29052">MSDLFMICGELREVERTTAPRWVGGGPNPPNVVRLSTEQSLVLKDHHQKLLQNLYNKAIVPGTAPEKLKYGDIDILVDKRLPGFNRIKLLEALDAKHAARPGHISSFAILVPGELDKYFQLGIHVCKQGYYGWETMKYSYGDLWHIISTIVTRYELMLNNTGLYIRVALQRGDIKREGLFCLKSSPQEMMEFLRSDAVQYSSRFGTIDVGFRWCAASRLFRSDIFEKESVRDNGRRGQCIANLLPSGCLHLIVHH</sequence>
<accession>A0ABR4ANS5</accession>
<proteinExistence type="predicted"/>
<organism evidence="1 2">
    <name type="scientific">Lepraria finkii</name>
    <dbReference type="NCBI Taxonomy" id="1340010"/>
    <lineage>
        <taxon>Eukaryota</taxon>
        <taxon>Fungi</taxon>
        <taxon>Dikarya</taxon>
        <taxon>Ascomycota</taxon>
        <taxon>Pezizomycotina</taxon>
        <taxon>Lecanoromycetes</taxon>
        <taxon>OSLEUM clade</taxon>
        <taxon>Lecanoromycetidae</taxon>
        <taxon>Lecanorales</taxon>
        <taxon>Lecanorineae</taxon>
        <taxon>Stereocaulaceae</taxon>
        <taxon>Lepraria</taxon>
    </lineage>
</organism>
<protein>
    <submittedName>
        <fullName evidence="1">Uncharacterized protein</fullName>
    </submittedName>
</protein>
<dbReference type="EMBL" id="JBHFEH010000103">
    <property type="protein sequence ID" value="KAL2046758.1"/>
    <property type="molecule type" value="Genomic_DNA"/>
</dbReference>
<dbReference type="Proteomes" id="UP001590951">
    <property type="component" value="Unassembled WGS sequence"/>
</dbReference>
<evidence type="ECO:0000313" key="2">
    <source>
        <dbReference type="Proteomes" id="UP001590951"/>
    </source>
</evidence>
<name>A0ABR4ANS5_9LECA</name>
<keyword evidence="2" id="KW-1185">Reference proteome</keyword>
<evidence type="ECO:0000313" key="1">
    <source>
        <dbReference type="EMBL" id="KAL2046758.1"/>
    </source>
</evidence>
<comment type="caution">
    <text evidence="1">The sequence shown here is derived from an EMBL/GenBank/DDBJ whole genome shotgun (WGS) entry which is preliminary data.</text>
</comment>